<feature type="domain" description="BON" evidence="2">
    <location>
        <begin position="312"/>
        <end position="381"/>
    </location>
</feature>
<feature type="domain" description="CBS" evidence="3">
    <location>
        <begin position="159"/>
        <end position="214"/>
    </location>
</feature>
<keyword evidence="5" id="KW-1185">Reference proteome</keyword>
<dbReference type="InterPro" id="IPR046342">
    <property type="entry name" value="CBS_dom_sf"/>
</dbReference>
<dbReference type="PROSITE" id="PS51371">
    <property type="entry name" value="CBS"/>
    <property type="match status" value="2"/>
</dbReference>
<dbReference type="PANTHER" id="PTHR36849:SF1">
    <property type="entry name" value="CYTOPLASMIC PROTEIN"/>
    <property type="match status" value="1"/>
</dbReference>
<dbReference type="InterPro" id="IPR052552">
    <property type="entry name" value="YeaO-like"/>
</dbReference>
<evidence type="ECO:0000313" key="4">
    <source>
        <dbReference type="EMBL" id="MDO1537638.1"/>
    </source>
</evidence>
<dbReference type="InterPro" id="IPR000644">
    <property type="entry name" value="CBS_dom"/>
</dbReference>
<dbReference type="SMART" id="SM00116">
    <property type="entry name" value="CBS"/>
    <property type="match status" value="2"/>
</dbReference>
<dbReference type="EMBL" id="JAUKVY010000045">
    <property type="protein sequence ID" value="MDO1537638.1"/>
    <property type="molecule type" value="Genomic_DNA"/>
</dbReference>
<dbReference type="PROSITE" id="PS50914">
    <property type="entry name" value="BON"/>
    <property type="match status" value="1"/>
</dbReference>
<dbReference type="Pfam" id="PF04972">
    <property type="entry name" value="BON"/>
    <property type="match status" value="1"/>
</dbReference>
<accession>A0ABT8SFJ1</accession>
<protein>
    <submittedName>
        <fullName evidence="4">CBS domain-containing protein</fullName>
    </submittedName>
</protein>
<evidence type="ECO:0000259" key="2">
    <source>
        <dbReference type="PROSITE" id="PS50914"/>
    </source>
</evidence>
<dbReference type="PANTHER" id="PTHR36849">
    <property type="entry name" value="CYTOPLASMIC PROTEIN-RELATED"/>
    <property type="match status" value="1"/>
</dbReference>
<organism evidence="4 5">
    <name type="scientific">Variovorax ginsengisoli</name>
    <dbReference type="NCBI Taxonomy" id="363844"/>
    <lineage>
        <taxon>Bacteria</taxon>
        <taxon>Pseudomonadati</taxon>
        <taxon>Pseudomonadota</taxon>
        <taxon>Betaproteobacteria</taxon>
        <taxon>Burkholderiales</taxon>
        <taxon>Comamonadaceae</taxon>
        <taxon>Variovorax</taxon>
    </lineage>
</organism>
<dbReference type="InterPro" id="IPR007055">
    <property type="entry name" value="BON_dom"/>
</dbReference>
<dbReference type="RefSeq" id="WP_301816077.1">
    <property type="nucleotide sequence ID" value="NZ_JAUJZH010000045.1"/>
</dbReference>
<proteinExistence type="predicted"/>
<evidence type="ECO:0000256" key="1">
    <source>
        <dbReference type="PROSITE-ProRule" id="PRU00703"/>
    </source>
</evidence>
<evidence type="ECO:0000313" key="5">
    <source>
        <dbReference type="Proteomes" id="UP001169027"/>
    </source>
</evidence>
<evidence type="ECO:0000259" key="3">
    <source>
        <dbReference type="PROSITE" id="PS51371"/>
    </source>
</evidence>
<keyword evidence="1" id="KW-0129">CBS domain</keyword>
<reference evidence="4" key="1">
    <citation type="submission" date="2023-06" db="EMBL/GenBank/DDBJ databases">
        <authorList>
            <person name="Jiang Y."/>
            <person name="Liu Q."/>
        </authorList>
    </citation>
    <scope>NUCLEOTIDE SEQUENCE</scope>
    <source>
        <strain evidence="4">CGMCC 1.12090</strain>
    </source>
</reference>
<dbReference type="CDD" id="cd04586">
    <property type="entry name" value="CBS_pair_BON_assoc"/>
    <property type="match status" value="1"/>
</dbReference>
<dbReference type="Pfam" id="PF22752">
    <property type="entry name" value="DUF488-N3i"/>
    <property type="match status" value="1"/>
</dbReference>
<dbReference type="Proteomes" id="UP001169027">
    <property type="component" value="Unassembled WGS sequence"/>
</dbReference>
<dbReference type="Pfam" id="PF00571">
    <property type="entry name" value="CBS"/>
    <property type="match status" value="2"/>
</dbReference>
<comment type="caution">
    <text evidence="4">The sequence shown here is derived from an EMBL/GenBank/DDBJ whole genome shotgun (WGS) entry which is preliminary data.</text>
</comment>
<sequence length="386" mass="43086">MLTTLLTRLSGPALPAKVLRHRGDRQPVSVKRAREPASPDDGMRVLVDRLWPRGVSREALIIDLWLEDIAPSPHLRQWYAHDPDRKDEFARKYCEELSVHQDPLLLLDDLRMRGGLTLLCDASDTALSHGIVLKDVLIEGRFLRPDPERKATMKASDIMTSAVITVTPETSLHDIVEILLAHRISGVLVMEDDKVVGVVGDGDLLHRHEIGTDHWGDYRTWWQRLTHLDPAPAAYVRANGGRARDVMSSDFVSVSVNAPLSQIAVIFEARNIRRIPVLERGELKGLVTRADLMRALAASDGFSATPAPPGMDDESIRKNLLAELSRQSWWSGTWSNVFVNNGIVSYVGVVQRAADRDAARIAAENIPGVCGVEDRRLQYGEWQPMF</sequence>
<gene>
    <name evidence="4" type="ORF">Q2T77_35905</name>
</gene>
<dbReference type="Gene3D" id="3.10.580.10">
    <property type="entry name" value="CBS-domain"/>
    <property type="match status" value="1"/>
</dbReference>
<dbReference type="Gene3D" id="3.30.1340.30">
    <property type="match status" value="1"/>
</dbReference>
<dbReference type="SUPFAM" id="SSF54631">
    <property type="entry name" value="CBS-domain pair"/>
    <property type="match status" value="1"/>
</dbReference>
<name>A0ABT8SFJ1_9BURK</name>
<feature type="domain" description="CBS" evidence="3">
    <location>
        <begin position="247"/>
        <end position="305"/>
    </location>
</feature>